<proteinExistence type="predicted"/>
<name>A0ABQ9HUU6_9NEOP</name>
<evidence type="ECO:0000313" key="1">
    <source>
        <dbReference type="EMBL" id="KAJ8887603.1"/>
    </source>
</evidence>
<gene>
    <name evidence="1" type="ORF">PR048_013820</name>
</gene>
<evidence type="ECO:0000313" key="2">
    <source>
        <dbReference type="Proteomes" id="UP001159363"/>
    </source>
</evidence>
<dbReference type="Proteomes" id="UP001159363">
    <property type="component" value="Chromosome X"/>
</dbReference>
<keyword evidence="2" id="KW-1185">Reference proteome</keyword>
<comment type="caution">
    <text evidence="1">The sequence shown here is derived from an EMBL/GenBank/DDBJ whole genome shotgun (WGS) entry which is preliminary data.</text>
</comment>
<organism evidence="1 2">
    <name type="scientific">Dryococelus australis</name>
    <dbReference type="NCBI Taxonomy" id="614101"/>
    <lineage>
        <taxon>Eukaryota</taxon>
        <taxon>Metazoa</taxon>
        <taxon>Ecdysozoa</taxon>
        <taxon>Arthropoda</taxon>
        <taxon>Hexapoda</taxon>
        <taxon>Insecta</taxon>
        <taxon>Pterygota</taxon>
        <taxon>Neoptera</taxon>
        <taxon>Polyneoptera</taxon>
        <taxon>Phasmatodea</taxon>
        <taxon>Verophasmatodea</taxon>
        <taxon>Anareolatae</taxon>
        <taxon>Phasmatidae</taxon>
        <taxon>Eurycanthinae</taxon>
        <taxon>Dryococelus</taxon>
    </lineage>
</organism>
<reference evidence="1 2" key="1">
    <citation type="submission" date="2023-02" db="EMBL/GenBank/DDBJ databases">
        <title>LHISI_Scaffold_Assembly.</title>
        <authorList>
            <person name="Stuart O.P."/>
            <person name="Cleave R."/>
            <person name="Magrath M.J.L."/>
            <person name="Mikheyev A.S."/>
        </authorList>
    </citation>
    <scope>NUCLEOTIDE SEQUENCE [LARGE SCALE GENOMIC DNA]</scope>
    <source>
        <strain evidence="1">Daus_M_001</strain>
        <tissue evidence="1">Leg muscle</tissue>
    </source>
</reference>
<protein>
    <submittedName>
        <fullName evidence="1">Uncharacterized protein</fullName>
    </submittedName>
</protein>
<accession>A0ABQ9HUU6</accession>
<sequence length="139" mass="15299">MHHAFGHHVGYVHLSTVCLLQDQLVHQLLMRGIVAKCCNLYIIDCGAAIGSCHFKDGIQTIDGRAAATNFLSNIVVVGEIDDLDANVHHKRLDDFDNLYYNTITIAEALSQLSVEKKTSIIGVYIEGSAAYDKAANIQW</sequence>
<dbReference type="EMBL" id="JARBHB010000004">
    <property type="protein sequence ID" value="KAJ8887603.1"/>
    <property type="molecule type" value="Genomic_DNA"/>
</dbReference>